<gene>
    <name evidence="2" type="ORF">N6H18_03080</name>
</gene>
<evidence type="ECO:0000313" key="3">
    <source>
        <dbReference type="Proteomes" id="UP001065174"/>
    </source>
</evidence>
<feature type="domain" description="Methyltransferase type 11" evidence="1">
    <location>
        <begin position="54"/>
        <end position="135"/>
    </location>
</feature>
<dbReference type="InterPro" id="IPR013216">
    <property type="entry name" value="Methyltransf_11"/>
</dbReference>
<dbReference type="RefSeq" id="WP_262310370.1">
    <property type="nucleotide sequence ID" value="NZ_CP106679.1"/>
</dbReference>
<name>A0ABY6CUA6_9BACT</name>
<sequence>MAIEGQYNSRIDKVDRAKPKLSNSRYVHLKSLNRLINHVIDKYIKTGTKVVLADFGCGELPYHHILSPYCQEYLAIDIPGNPKANRIVDLDTNKCNIDEASCDIVWSIQVLEHVSDYNKYLLEAHRMLKNEGHIIASTHGQWKYHPDPIDYWRWTSAGLKKTFENNGFEIVEFKGSLSFLTTTIHLWQDAVLLSFPFAKVWKTPFCIFAQMIMVCTERFSKWSKTLDAHRNLDSDVYFVIARKK</sequence>
<proteinExistence type="predicted"/>
<dbReference type="GO" id="GO:0008168">
    <property type="term" value="F:methyltransferase activity"/>
    <property type="evidence" value="ECO:0007669"/>
    <property type="project" value="UniProtKB-KW"/>
</dbReference>
<keyword evidence="2" id="KW-0808">Transferase</keyword>
<dbReference type="EMBL" id="CP106679">
    <property type="protein sequence ID" value="UXP32938.1"/>
    <property type="molecule type" value="Genomic_DNA"/>
</dbReference>
<evidence type="ECO:0000259" key="1">
    <source>
        <dbReference type="Pfam" id="PF08241"/>
    </source>
</evidence>
<keyword evidence="2" id="KW-0489">Methyltransferase</keyword>
<dbReference type="Proteomes" id="UP001065174">
    <property type="component" value="Chromosome"/>
</dbReference>
<keyword evidence="3" id="KW-1185">Reference proteome</keyword>
<protein>
    <submittedName>
        <fullName evidence="2">Class I SAM-dependent methyltransferase</fullName>
    </submittedName>
</protein>
<dbReference type="SUPFAM" id="SSF53335">
    <property type="entry name" value="S-adenosyl-L-methionine-dependent methyltransferases"/>
    <property type="match status" value="1"/>
</dbReference>
<dbReference type="Pfam" id="PF08241">
    <property type="entry name" value="Methyltransf_11"/>
    <property type="match status" value="1"/>
</dbReference>
<accession>A0ABY6CUA6</accession>
<evidence type="ECO:0000313" key="2">
    <source>
        <dbReference type="EMBL" id="UXP32938.1"/>
    </source>
</evidence>
<dbReference type="Gene3D" id="3.40.50.150">
    <property type="entry name" value="Vaccinia Virus protein VP39"/>
    <property type="match status" value="1"/>
</dbReference>
<organism evidence="2 3">
    <name type="scientific">Reichenbachiella agarivorans</name>
    <dbReference type="NCBI Taxonomy" id="2979464"/>
    <lineage>
        <taxon>Bacteria</taxon>
        <taxon>Pseudomonadati</taxon>
        <taxon>Bacteroidota</taxon>
        <taxon>Cytophagia</taxon>
        <taxon>Cytophagales</taxon>
        <taxon>Reichenbachiellaceae</taxon>
        <taxon>Reichenbachiella</taxon>
    </lineage>
</organism>
<dbReference type="InterPro" id="IPR029063">
    <property type="entry name" value="SAM-dependent_MTases_sf"/>
</dbReference>
<reference evidence="2" key="1">
    <citation type="submission" date="2022-09" db="EMBL/GenBank/DDBJ databases">
        <title>Comparative genomics and taxonomic characterization of three novel marine species of genus Reichenbachiella exhibiting antioxidant and polysaccharide degradation activities.</title>
        <authorList>
            <person name="Muhammad N."/>
            <person name="Lee Y.-J."/>
            <person name="Ko J."/>
            <person name="Kim S.-G."/>
        </authorList>
    </citation>
    <scope>NUCLEOTIDE SEQUENCE</scope>
    <source>
        <strain evidence="2">BKB1-1</strain>
    </source>
</reference>
<dbReference type="GO" id="GO:0032259">
    <property type="term" value="P:methylation"/>
    <property type="evidence" value="ECO:0007669"/>
    <property type="project" value="UniProtKB-KW"/>
</dbReference>